<dbReference type="RefSeq" id="WP_044348167.1">
    <property type="nucleotide sequence ID" value="NZ_AZAC01000011.1"/>
</dbReference>
<dbReference type="AlphaFoldDB" id="A0A0D2HVJ6"/>
<evidence type="ECO:0000256" key="1">
    <source>
        <dbReference type="SAM" id="MobiDB-lite"/>
    </source>
</evidence>
<reference evidence="2 3" key="1">
    <citation type="submission" date="2013-11" db="EMBL/GenBank/DDBJ databases">
        <title>Metagenomic analysis of a methanogenic consortium involved in long chain n-alkane degradation.</title>
        <authorList>
            <person name="Davidova I.A."/>
            <person name="Callaghan A.V."/>
            <person name="Wawrik B."/>
            <person name="Pruitt S."/>
            <person name="Marks C."/>
            <person name="Duncan K.E."/>
            <person name="Suflita J.M."/>
        </authorList>
    </citation>
    <scope>NUCLEOTIDE SEQUENCE [LARGE SCALE GENOMIC DNA]</scope>
    <source>
        <strain evidence="2 3">SPR</strain>
    </source>
</reference>
<dbReference type="EMBL" id="AZAC01000011">
    <property type="protein sequence ID" value="KIX14413.1"/>
    <property type="molecule type" value="Genomic_DNA"/>
</dbReference>
<gene>
    <name evidence="2" type="ORF">X474_09720</name>
</gene>
<keyword evidence="3" id="KW-1185">Reference proteome</keyword>
<name>A0A0D2HVJ6_9BACT</name>
<accession>A0A0D2HVJ6</accession>
<feature type="region of interest" description="Disordered" evidence="1">
    <location>
        <begin position="47"/>
        <end position="66"/>
    </location>
</feature>
<sequence>MAYCGGGGAGGGGAGAPGGGSIRLLAKDSMIISGKVVTKGAGLVKEHGLNGQNTTTSRGGNGGRGGRGAYAGDSSYGLGGTGANCLRGAYNGGRGGTGAAGAGGGICLICKGPYGVNVTGSLDSRGGVSRANFGSSKIFGVHGRISTSGTLATGWNDNYGSPLVQYNEVWVHPIG</sequence>
<comment type="caution">
    <text evidence="2">The sequence shown here is derived from an EMBL/GenBank/DDBJ whole genome shotgun (WGS) entry which is preliminary data.</text>
</comment>
<dbReference type="Proteomes" id="UP000032233">
    <property type="component" value="Unassembled WGS sequence"/>
</dbReference>
<protein>
    <submittedName>
        <fullName evidence="2">Uncharacterized protein</fullName>
    </submittedName>
</protein>
<dbReference type="STRING" id="1429043.X474_09720"/>
<organism evidence="2 3">
    <name type="scientific">Dethiosulfatarculus sandiegensis</name>
    <dbReference type="NCBI Taxonomy" id="1429043"/>
    <lineage>
        <taxon>Bacteria</taxon>
        <taxon>Pseudomonadati</taxon>
        <taxon>Thermodesulfobacteriota</taxon>
        <taxon>Desulfarculia</taxon>
        <taxon>Desulfarculales</taxon>
        <taxon>Desulfarculaceae</taxon>
        <taxon>Dethiosulfatarculus</taxon>
    </lineage>
</organism>
<evidence type="ECO:0000313" key="3">
    <source>
        <dbReference type="Proteomes" id="UP000032233"/>
    </source>
</evidence>
<proteinExistence type="predicted"/>
<dbReference type="InParanoid" id="A0A0D2HVJ6"/>
<evidence type="ECO:0000313" key="2">
    <source>
        <dbReference type="EMBL" id="KIX14413.1"/>
    </source>
</evidence>